<comment type="caution">
    <text evidence="5">The sequence shown here is derived from an EMBL/GenBank/DDBJ whole genome shotgun (WGS) entry which is preliminary data.</text>
</comment>
<dbReference type="Pfam" id="PF06445">
    <property type="entry name" value="GyrI-like"/>
    <property type="match status" value="1"/>
</dbReference>
<dbReference type="EMBL" id="JACMSE010000001">
    <property type="protein sequence ID" value="MBC2888355.1"/>
    <property type="molecule type" value="Genomic_DNA"/>
</dbReference>
<keyword evidence="6" id="KW-1185">Reference proteome</keyword>
<sequence length="294" mass="32818">MDYREVIGEAVVFIENNLHDPLNAVMVSEAVSYSYYHFHRHFLYAMGETVGSYIRGRRLTQAAYELVHSDRSILDIAVGLRFESAESFSRAFKKKYRLTPSAYRKQGVDVLIASHPPLDPADVGGLVGLSPDIVEVPSMRILGLSYEMSVADNQSIAMWDRLNSLLASAEADTGGDAFAGDRYSLYESGADCGRTTFQEGTAVRAFIGVERPAGRAVEGLAEKRFAGGRYAKFIHRGSVESLLSTYRYLWGVWFPQSGYDLADRDDFERYGSRFRGPHDPASEIEIYFPVSSSR</sequence>
<dbReference type="PROSITE" id="PS01124">
    <property type="entry name" value="HTH_ARAC_FAMILY_2"/>
    <property type="match status" value="1"/>
</dbReference>
<keyword evidence="1" id="KW-0805">Transcription regulation</keyword>
<name>A0A842JEQ6_9ACTN</name>
<dbReference type="InterPro" id="IPR050959">
    <property type="entry name" value="MarA-like"/>
</dbReference>
<organism evidence="5 6">
    <name type="scientific">Gordonibacter massiliensis</name>
    <name type="common">ex Traore et al. 2017</name>
    <dbReference type="NCBI Taxonomy" id="1841863"/>
    <lineage>
        <taxon>Bacteria</taxon>
        <taxon>Bacillati</taxon>
        <taxon>Actinomycetota</taxon>
        <taxon>Coriobacteriia</taxon>
        <taxon>Eggerthellales</taxon>
        <taxon>Eggerthellaceae</taxon>
        <taxon>Gordonibacter</taxon>
    </lineage>
</organism>
<dbReference type="RefSeq" id="WP_185904290.1">
    <property type="nucleotide sequence ID" value="NZ_JACMSE010000001.1"/>
</dbReference>
<feature type="domain" description="HTH araC/xylS-type" evidence="4">
    <location>
        <begin position="8"/>
        <end position="106"/>
    </location>
</feature>
<dbReference type="SMART" id="SM00871">
    <property type="entry name" value="AraC_E_bind"/>
    <property type="match status" value="1"/>
</dbReference>
<gene>
    <name evidence="5" type="ORF">H7313_03190</name>
</gene>
<protein>
    <submittedName>
        <fullName evidence="5">GyrI-like domain-containing protein</fullName>
    </submittedName>
</protein>
<reference evidence="5 6" key="1">
    <citation type="submission" date="2020-08" db="EMBL/GenBank/DDBJ databases">
        <authorList>
            <person name="Liu C."/>
            <person name="Sun Q."/>
        </authorList>
    </citation>
    <scope>NUCLEOTIDE SEQUENCE [LARGE SCALE GENOMIC DNA]</scope>
    <source>
        <strain evidence="5 6">N22</strain>
    </source>
</reference>
<dbReference type="InterPro" id="IPR029442">
    <property type="entry name" value="GyrI-like"/>
</dbReference>
<dbReference type="SMART" id="SM00342">
    <property type="entry name" value="HTH_ARAC"/>
    <property type="match status" value="1"/>
</dbReference>
<evidence type="ECO:0000256" key="1">
    <source>
        <dbReference type="ARBA" id="ARBA00023015"/>
    </source>
</evidence>
<dbReference type="SUPFAM" id="SSF46689">
    <property type="entry name" value="Homeodomain-like"/>
    <property type="match status" value="2"/>
</dbReference>
<dbReference type="GO" id="GO:0043565">
    <property type="term" value="F:sequence-specific DNA binding"/>
    <property type="evidence" value="ECO:0007669"/>
    <property type="project" value="InterPro"/>
</dbReference>
<evidence type="ECO:0000313" key="6">
    <source>
        <dbReference type="Proteomes" id="UP000587396"/>
    </source>
</evidence>
<dbReference type="InterPro" id="IPR010499">
    <property type="entry name" value="AraC_E-bd"/>
</dbReference>
<evidence type="ECO:0000256" key="3">
    <source>
        <dbReference type="ARBA" id="ARBA00023163"/>
    </source>
</evidence>
<dbReference type="InterPro" id="IPR009057">
    <property type="entry name" value="Homeodomain-like_sf"/>
</dbReference>
<dbReference type="SUPFAM" id="SSF55136">
    <property type="entry name" value="Probable bacterial effector-binding domain"/>
    <property type="match status" value="1"/>
</dbReference>
<evidence type="ECO:0000259" key="4">
    <source>
        <dbReference type="PROSITE" id="PS01124"/>
    </source>
</evidence>
<dbReference type="PROSITE" id="PS00041">
    <property type="entry name" value="HTH_ARAC_FAMILY_1"/>
    <property type="match status" value="1"/>
</dbReference>
<keyword evidence="3" id="KW-0804">Transcription</keyword>
<dbReference type="GO" id="GO:0003700">
    <property type="term" value="F:DNA-binding transcription factor activity"/>
    <property type="evidence" value="ECO:0007669"/>
    <property type="project" value="InterPro"/>
</dbReference>
<dbReference type="AlphaFoldDB" id="A0A842JEQ6"/>
<dbReference type="PANTHER" id="PTHR47504">
    <property type="entry name" value="RIGHT ORIGIN-BINDING PROTEIN"/>
    <property type="match status" value="1"/>
</dbReference>
<dbReference type="Pfam" id="PF12833">
    <property type="entry name" value="HTH_18"/>
    <property type="match status" value="1"/>
</dbReference>
<dbReference type="InterPro" id="IPR018060">
    <property type="entry name" value="HTH_AraC"/>
</dbReference>
<dbReference type="Gene3D" id="3.20.80.10">
    <property type="entry name" value="Regulatory factor, effector binding domain"/>
    <property type="match status" value="1"/>
</dbReference>
<keyword evidence="2" id="KW-0238">DNA-binding</keyword>
<dbReference type="InterPro" id="IPR011256">
    <property type="entry name" value="Reg_factor_effector_dom_sf"/>
</dbReference>
<dbReference type="InterPro" id="IPR018062">
    <property type="entry name" value="HTH_AraC-typ_CS"/>
</dbReference>
<evidence type="ECO:0000256" key="2">
    <source>
        <dbReference type="ARBA" id="ARBA00023125"/>
    </source>
</evidence>
<accession>A0A842JEQ6</accession>
<proteinExistence type="predicted"/>
<dbReference type="PANTHER" id="PTHR47504:SF5">
    <property type="entry name" value="RIGHT ORIGIN-BINDING PROTEIN"/>
    <property type="match status" value="1"/>
</dbReference>
<dbReference type="Gene3D" id="1.10.10.60">
    <property type="entry name" value="Homeodomain-like"/>
    <property type="match status" value="2"/>
</dbReference>
<evidence type="ECO:0000313" key="5">
    <source>
        <dbReference type="EMBL" id="MBC2888355.1"/>
    </source>
</evidence>
<dbReference type="Proteomes" id="UP000587396">
    <property type="component" value="Unassembled WGS sequence"/>
</dbReference>